<dbReference type="RefSeq" id="WP_158354195.1">
    <property type="nucleotide sequence ID" value="NZ_JAHQCX010000008.1"/>
</dbReference>
<dbReference type="InterPro" id="IPR050555">
    <property type="entry name" value="Bact_Solute-Bind_Prot2"/>
</dbReference>
<dbReference type="CDD" id="cd06302">
    <property type="entry name" value="PBP1_LsrB_Quorum_Sensing-like"/>
    <property type="match status" value="1"/>
</dbReference>
<dbReference type="Gene3D" id="3.40.50.2300">
    <property type="match status" value="2"/>
</dbReference>
<feature type="region of interest" description="Disordered" evidence="2">
    <location>
        <begin position="28"/>
        <end position="53"/>
    </location>
</feature>
<dbReference type="PANTHER" id="PTHR30036:SF8">
    <property type="entry name" value="ABC-TYPE SUGAR TRANSPORT SYSTEM PERIPLASMIC COMPONENT-LIKE PROTEIN"/>
    <property type="match status" value="1"/>
</dbReference>
<evidence type="ECO:0000256" key="3">
    <source>
        <dbReference type="SAM" id="SignalP"/>
    </source>
</evidence>
<feature type="chain" id="PRO_5045567807" evidence="3">
    <location>
        <begin position="21"/>
        <end position="385"/>
    </location>
</feature>
<feature type="signal peptide" evidence="3">
    <location>
        <begin position="1"/>
        <end position="20"/>
    </location>
</feature>
<name>A0ABS6K8R6_9FIRM</name>
<organism evidence="5 6">
    <name type="scientific">Diplocloster modestus</name>
    <dbReference type="NCBI Taxonomy" id="2850322"/>
    <lineage>
        <taxon>Bacteria</taxon>
        <taxon>Bacillati</taxon>
        <taxon>Bacillota</taxon>
        <taxon>Clostridia</taxon>
        <taxon>Lachnospirales</taxon>
        <taxon>Lachnospiraceae</taxon>
        <taxon>Diplocloster</taxon>
    </lineage>
</organism>
<evidence type="ECO:0000259" key="4">
    <source>
        <dbReference type="Pfam" id="PF13407"/>
    </source>
</evidence>
<feature type="domain" description="Periplasmic binding protein" evidence="4">
    <location>
        <begin position="60"/>
        <end position="343"/>
    </location>
</feature>
<protein>
    <submittedName>
        <fullName evidence="5">Autoinducer 2 ABC transporter substrate-binding protein</fullName>
    </submittedName>
</protein>
<evidence type="ECO:0000256" key="1">
    <source>
        <dbReference type="ARBA" id="ARBA00004196"/>
    </source>
</evidence>
<keyword evidence="6" id="KW-1185">Reference proteome</keyword>
<evidence type="ECO:0000313" key="6">
    <source>
        <dbReference type="Proteomes" id="UP001314681"/>
    </source>
</evidence>
<accession>A0ABS6K8R6</accession>
<keyword evidence="3" id="KW-0732">Signal</keyword>
<dbReference type="Proteomes" id="UP001314681">
    <property type="component" value="Unassembled WGS sequence"/>
</dbReference>
<dbReference type="SUPFAM" id="SSF53822">
    <property type="entry name" value="Periplasmic binding protein-like I"/>
    <property type="match status" value="1"/>
</dbReference>
<proteinExistence type="predicted"/>
<sequence length="385" mass="41059">MKKRIAALFVAGILVVGSLAGCTKAGEKETSAPAPAQTSDGAQSAAPADQKDTQGKKIKIAVLPKMKGENYWDACQVGAEDAAKELKDAGYDVELLYDGPPQDQATNQKQVDLLEGWIAQGVDAVAVGCVDASAISPTLKKAQEKGIKIVTFDSDSEPDARDLFINQASYEGVAKALVENAAAELKEKGYGPENPVNIAIMGQTKTDTNVEAWNSNIQELIKTEDYNWMKLQNPDSDIYYPGADEVETQTQAGTLISRMGEGTDKIQCAFGITSMTAPALGSQYEASTNKPPVDKIVLTGVATPNALKSYILNDQNPLKFGVLWNTMDLGYLAVQAAYQLATGDITADSTQMTTTRLGASSINSGEVLLGDPLVITKDNVEQFDY</sequence>
<dbReference type="InterPro" id="IPR025997">
    <property type="entry name" value="SBP_2_dom"/>
</dbReference>
<comment type="subcellular location">
    <subcellularLocation>
        <location evidence="1">Cell envelope</location>
    </subcellularLocation>
</comment>
<dbReference type="Pfam" id="PF13407">
    <property type="entry name" value="Peripla_BP_4"/>
    <property type="match status" value="1"/>
</dbReference>
<dbReference type="InterPro" id="IPR028082">
    <property type="entry name" value="Peripla_BP_I"/>
</dbReference>
<reference evidence="5 6" key="1">
    <citation type="submission" date="2021-06" db="EMBL/GenBank/DDBJ databases">
        <title>Description of novel taxa of the family Lachnospiraceae.</title>
        <authorList>
            <person name="Chaplin A.V."/>
            <person name="Sokolova S.R."/>
            <person name="Pikina A.P."/>
            <person name="Korzhanova M."/>
            <person name="Belova V."/>
            <person name="Korostin D."/>
            <person name="Efimov B.A."/>
        </authorList>
    </citation>
    <scope>NUCLEOTIDE SEQUENCE [LARGE SCALE GENOMIC DNA]</scope>
    <source>
        <strain evidence="5 6">ASD4241</strain>
    </source>
</reference>
<dbReference type="EMBL" id="JAHQCX010000008">
    <property type="protein sequence ID" value="MBU9726892.1"/>
    <property type="molecule type" value="Genomic_DNA"/>
</dbReference>
<gene>
    <name evidence="5" type="ORF">KTH90_12790</name>
</gene>
<dbReference type="PANTHER" id="PTHR30036">
    <property type="entry name" value="D-XYLOSE-BINDING PERIPLASMIC PROTEIN"/>
    <property type="match status" value="1"/>
</dbReference>
<evidence type="ECO:0000313" key="5">
    <source>
        <dbReference type="EMBL" id="MBU9726892.1"/>
    </source>
</evidence>
<dbReference type="PROSITE" id="PS51257">
    <property type="entry name" value="PROKAR_LIPOPROTEIN"/>
    <property type="match status" value="1"/>
</dbReference>
<evidence type="ECO:0000256" key="2">
    <source>
        <dbReference type="SAM" id="MobiDB-lite"/>
    </source>
</evidence>
<comment type="caution">
    <text evidence="5">The sequence shown here is derived from an EMBL/GenBank/DDBJ whole genome shotgun (WGS) entry which is preliminary data.</text>
</comment>